<name>A0ABX8GYR6_9BACT</name>
<organism evidence="1 2">
    <name type="scientific">Flammeovirga kamogawensis</name>
    <dbReference type="NCBI Taxonomy" id="373891"/>
    <lineage>
        <taxon>Bacteria</taxon>
        <taxon>Pseudomonadati</taxon>
        <taxon>Bacteroidota</taxon>
        <taxon>Cytophagia</taxon>
        <taxon>Cytophagales</taxon>
        <taxon>Flammeovirgaceae</taxon>
        <taxon>Flammeovirga</taxon>
    </lineage>
</organism>
<reference evidence="1 2" key="1">
    <citation type="submission" date="2021-05" db="EMBL/GenBank/DDBJ databases">
        <title>Comparative genomic studies on the polysaccharide-degrading batcterial strains of the Flammeovirga genus.</title>
        <authorList>
            <person name="Zewei F."/>
            <person name="Zheng Z."/>
            <person name="Yu L."/>
            <person name="Ruyue G."/>
            <person name="Yanhong M."/>
            <person name="Yuanyuan C."/>
            <person name="Jingyan G."/>
            <person name="Wenjun H."/>
        </authorList>
    </citation>
    <scope>NUCLEOTIDE SEQUENCE [LARGE SCALE GENOMIC DNA]</scope>
    <source>
        <strain evidence="1 2">YS10</strain>
    </source>
</reference>
<dbReference type="RefSeq" id="WP_144072670.1">
    <property type="nucleotide sequence ID" value="NZ_CP076128.1"/>
</dbReference>
<gene>
    <name evidence="1" type="ORF">KM029_07405</name>
</gene>
<sequence>MTKQSILLSCILLIGNSIYGQGIVFSDINWNKAIENAKLTDKNIYVNIVSDWCTSCGELNESIFKDEQVSEFYNGHFINLSVDAESDLGRQFIQDYNIRSFPAHVYFYANGHAVHMAYGKVPPKVFNQIGEAALNPTSQLFTLETKFKSGKDLSVEEYLNYCIATISIRKPDYYACEKFISLLNKEALSNQDVITVVSQTLYNSTVTSIAFKFFIENQSEISSRIDANELIKIYNQIAKNTLSLAIKNKGQANYEEYLATITKYFPKELALQNNFIYAPRYYLSIGDTDKAFMMVDENFSHVKIIKNSDIIQKCNDWAWYFYENSENASQLSTALKWVDYGISINNSYDFIDTKAHLYYKLGRMDEAEELATQVLQHYKSIDKDTTNITALLAKVKIN</sequence>
<dbReference type="Proteomes" id="UP000682802">
    <property type="component" value="Chromosome 1"/>
</dbReference>
<evidence type="ECO:0000313" key="1">
    <source>
        <dbReference type="EMBL" id="QWG08758.1"/>
    </source>
</evidence>
<dbReference type="SUPFAM" id="SSF52833">
    <property type="entry name" value="Thioredoxin-like"/>
    <property type="match status" value="1"/>
</dbReference>
<dbReference type="EMBL" id="CP076128">
    <property type="protein sequence ID" value="QWG08758.1"/>
    <property type="molecule type" value="Genomic_DNA"/>
</dbReference>
<dbReference type="Gene3D" id="3.40.30.10">
    <property type="entry name" value="Glutaredoxin"/>
    <property type="match status" value="1"/>
</dbReference>
<dbReference type="Pfam" id="PF13899">
    <property type="entry name" value="Thioredoxin_7"/>
    <property type="match status" value="1"/>
</dbReference>
<protein>
    <submittedName>
        <fullName evidence="1">Thioredoxin family protein</fullName>
    </submittedName>
</protein>
<keyword evidence="2" id="KW-1185">Reference proteome</keyword>
<evidence type="ECO:0000313" key="2">
    <source>
        <dbReference type="Proteomes" id="UP000682802"/>
    </source>
</evidence>
<dbReference type="InterPro" id="IPR036249">
    <property type="entry name" value="Thioredoxin-like_sf"/>
</dbReference>
<proteinExistence type="predicted"/>
<accession>A0ABX8GYR6</accession>